<dbReference type="Proteomes" id="UP000515163">
    <property type="component" value="Unplaced"/>
</dbReference>
<dbReference type="RefSeq" id="XP_031556177.1">
    <property type="nucleotide sequence ID" value="XM_031700317.1"/>
</dbReference>
<accession>A0A6P8HU76</accession>
<dbReference type="PRINTS" id="PR00237">
    <property type="entry name" value="GPCRRHODOPSN"/>
</dbReference>
<proteinExistence type="inferred from homology"/>
<evidence type="ECO:0000313" key="11">
    <source>
        <dbReference type="Proteomes" id="UP000515163"/>
    </source>
</evidence>
<dbReference type="InterPro" id="IPR000276">
    <property type="entry name" value="GPCR_Rhodpsn"/>
</dbReference>
<dbReference type="FunFam" id="1.20.1070.10:FF:000463">
    <property type="entry name" value="Substance-K receptor"/>
    <property type="match status" value="1"/>
</dbReference>
<dbReference type="PROSITE" id="PS50262">
    <property type="entry name" value="G_PROTEIN_RECEP_F1_2"/>
    <property type="match status" value="1"/>
</dbReference>
<feature type="domain" description="G-protein coupled receptors family 1 profile" evidence="10">
    <location>
        <begin position="58"/>
        <end position="315"/>
    </location>
</feature>
<dbReference type="Gene3D" id="1.20.1070.10">
    <property type="entry name" value="Rhodopsin 7-helix transmembrane proteins"/>
    <property type="match status" value="1"/>
</dbReference>
<protein>
    <submittedName>
        <fullName evidence="12">Neuromedin-K receptor-like</fullName>
    </submittedName>
</protein>
<evidence type="ECO:0000256" key="8">
    <source>
        <dbReference type="RuleBase" id="RU000688"/>
    </source>
</evidence>
<dbReference type="PANTHER" id="PTHR45695">
    <property type="entry name" value="LEUCOKININ RECEPTOR-RELATED"/>
    <property type="match status" value="1"/>
</dbReference>
<evidence type="ECO:0000256" key="2">
    <source>
        <dbReference type="ARBA" id="ARBA00022692"/>
    </source>
</evidence>
<dbReference type="GO" id="GO:0005886">
    <property type="term" value="C:plasma membrane"/>
    <property type="evidence" value="ECO:0007669"/>
    <property type="project" value="TreeGrafter"/>
</dbReference>
<keyword evidence="11" id="KW-1185">Reference proteome</keyword>
<feature type="transmembrane region" description="Helical" evidence="9">
    <location>
        <begin position="255"/>
        <end position="275"/>
    </location>
</feature>
<keyword evidence="5 9" id="KW-0472">Membrane</keyword>
<evidence type="ECO:0000256" key="4">
    <source>
        <dbReference type="ARBA" id="ARBA00023040"/>
    </source>
</evidence>
<dbReference type="GO" id="GO:0004930">
    <property type="term" value="F:G protein-coupled receptor activity"/>
    <property type="evidence" value="ECO:0007669"/>
    <property type="project" value="UniProtKB-KW"/>
</dbReference>
<evidence type="ECO:0000313" key="12">
    <source>
        <dbReference type="RefSeq" id="XP_031556177.1"/>
    </source>
</evidence>
<feature type="transmembrane region" description="Helical" evidence="9">
    <location>
        <begin position="295"/>
        <end position="317"/>
    </location>
</feature>
<comment type="similarity">
    <text evidence="8">Belongs to the G-protein coupled receptor 1 family.</text>
</comment>
<name>A0A6P8HU76_ACTTE</name>
<evidence type="ECO:0000256" key="6">
    <source>
        <dbReference type="ARBA" id="ARBA00023170"/>
    </source>
</evidence>
<dbReference type="SUPFAM" id="SSF81321">
    <property type="entry name" value="Family A G protein-coupled receptor-like"/>
    <property type="match status" value="1"/>
</dbReference>
<keyword evidence="7 8" id="KW-0807">Transducer</keyword>
<dbReference type="KEGG" id="aten:116292958"/>
<keyword evidence="3 9" id="KW-1133">Transmembrane helix</keyword>
<organism evidence="11 12">
    <name type="scientific">Actinia tenebrosa</name>
    <name type="common">Australian red waratah sea anemone</name>
    <dbReference type="NCBI Taxonomy" id="6105"/>
    <lineage>
        <taxon>Eukaryota</taxon>
        <taxon>Metazoa</taxon>
        <taxon>Cnidaria</taxon>
        <taxon>Anthozoa</taxon>
        <taxon>Hexacorallia</taxon>
        <taxon>Actiniaria</taxon>
        <taxon>Actiniidae</taxon>
        <taxon>Actinia</taxon>
    </lineage>
</organism>
<dbReference type="GeneID" id="116292958"/>
<evidence type="ECO:0000256" key="1">
    <source>
        <dbReference type="ARBA" id="ARBA00004141"/>
    </source>
</evidence>
<keyword evidence="4 8" id="KW-0297">G-protein coupled receptor</keyword>
<dbReference type="InParanoid" id="A0A6P8HU76"/>
<feature type="transmembrane region" description="Helical" evidence="9">
    <location>
        <begin position="156"/>
        <end position="181"/>
    </location>
</feature>
<dbReference type="PROSITE" id="PS00237">
    <property type="entry name" value="G_PROTEIN_RECEP_F1_1"/>
    <property type="match status" value="1"/>
</dbReference>
<dbReference type="PANTHER" id="PTHR45695:SF9">
    <property type="entry name" value="LEUCOKININ RECEPTOR"/>
    <property type="match status" value="1"/>
</dbReference>
<sequence length="331" mass="37591">MASEDFDSMVSDYDYTNETITVYEDELAAQLPFQDTLPTYVIFMLVLYTVVFIVGFFGNCIVIYGVMQQGPNKTTSSFLIANLALSDLAVLVLSLPVGLLQELASWPFGELACKIFFPLGDVFLLVSIITLTIISVDRYRAVVTPKKRFTKGQTKVAIVIIWILSYLICGLPTSFLLKLIATDQGVKICYPFWPNKVHRRSHMIVITIIVFIPFFIIAYSYFRIVRTLWKVRIIHKNVVGLTKESHARLEKKRKLVKMLILIVIAFTLCCLPYFIYVLVLEFGTHGRNDQAAMEIGLVVVLSFFYTNSAVNPLILCAMSKDYRKGLRPCKC</sequence>
<evidence type="ECO:0000256" key="9">
    <source>
        <dbReference type="SAM" id="Phobius"/>
    </source>
</evidence>
<evidence type="ECO:0000256" key="3">
    <source>
        <dbReference type="ARBA" id="ARBA00022989"/>
    </source>
</evidence>
<gene>
    <name evidence="12" type="primary">LOC116292958</name>
</gene>
<dbReference type="OrthoDB" id="5987936at2759"/>
<keyword evidence="6 8" id="KW-0675">Receptor</keyword>
<feature type="transmembrane region" description="Helical" evidence="9">
    <location>
        <begin position="201"/>
        <end position="222"/>
    </location>
</feature>
<evidence type="ECO:0000256" key="7">
    <source>
        <dbReference type="ARBA" id="ARBA00023224"/>
    </source>
</evidence>
<feature type="transmembrane region" description="Helical" evidence="9">
    <location>
        <begin position="40"/>
        <end position="66"/>
    </location>
</feature>
<dbReference type="CDD" id="cd00637">
    <property type="entry name" value="7tm_classA_rhodopsin-like"/>
    <property type="match status" value="1"/>
</dbReference>
<evidence type="ECO:0000256" key="5">
    <source>
        <dbReference type="ARBA" id="ARBA00023136"/>
    </source>
</evidence>
<evidence type="ECO:0000259" key="10">
    <source>
        <dbReference type="PROSITE" id="PS50262"/>
    </source>
</evidence>
<dbReference type="AlphaFoldDB" id="A0A6P8HU76"/>
<dbReference type="FunCoup" id="A0A6P8HU76">
    <property type="interactions" value="1088"/>
</dbReference>
<dbReference type="Pfam" id="PF00001">
    <property type="entry name" value="7tm_1"/>
    <property type="match status" value="1"/>
</dbReference>
<reference evidence="12" key="1">
    <citation type="submission" date="2025-08" db="UniProtKB">
        <authorList>
            <consortium name="RefSeq"/>
        </authorList>
    </citation>
    <scope>IDENTIFICATION</scope>
    <source>
        <tissue evidence="12">Tentacle</tissue>
    </source>
</reference>
<dbReference type="InterPro" id="IPR017452">
    <property type="entry name" value="GPCR_Rhodpsn_7TM"/>
</dbReference>
<feature type="transmembrane region" description="Helical" evidence="9">
    <location>
        <begin position="78"/>
        <end position="95"/>
    </location>
</feature>
<feature type="transmembrane region" description="Helical" evidence="9">
    <location>
        <begin position="115"/>
        <end position="136"/>
    </location>
</feature>
<keyword evidence="2 8" id="KW-0812">Transmembrane</keyword>
<comment type="subcellular location">
    <subcellularLocation>
        <location evidence="1">Membrane</location>
        <topology evidence="1">Multi-pass membrane protein</topology>
    </subcellularLocation>
</comment>